<evidence type="ECO:0000313" key="1">
    <source>
        <dbReference type="EMBL" id="CAB4162771.1"/>
    </source>
</evidence>
<dbReference type="EMBL" id="LR796734">
    <property type="protein sequence ID" value="CAB4162771.1"/>
    <property type="molecule type" value="Genomic_DNA"/>
</dbReference>
<reference evidence="1" key="1">
    <citation type="submission" date="2020-04" db="EMBL/GenBank/DDBJ databases">
        <authorList>
            <person name="Chiriac C."/>
            <person name="Salcher M."/>
            <person name="Ghai R."/>
            <person name="Kavagutti S V."/>
        </authorList>
    </citation>
    <scope>NUCLEOTIDE SEQUENCE</scope>
</reference>
<gene>
    <name evidence="1" type="ORF">UFOVP787_111</name>
</gene>
<sequence>MPAGDIKISTIKCGDLDLNVSKDATYGEINIYEDILNMYGPSIDIQIVDHNDALGKYKLNGSYDKDIEIKFSVADTGKSVGFKFKFFQNKNVSDMASQNQGSLHSKQYQIRGVSKELLNAQGNYVSKSYEEQTSKMVEDILKNNFKTDKQVEIMEPTKGKRRFVFSNEHPLKALLKLNNDHVAQESKSSAYVLFQKSENGNSKYVFSTFEKLFKQSPVIELKQTTLLDYGSSPESDKQKAILRFDVPDSFFTPVRSLAKAEEKSYNAGTGQFRDKKKEENFTLADKQIYKNVSYANTVPVRTIKDPANDKDSTGVTEARKNRAQFISHLSQNYASLEVVGNPDIKLGSMIDLKIPKRNNEGSGNETQFNGKALVVSIKHKIKHLTETPRYTMELGLVKGSYKEGGEGNG</sequence>
<accession>A0A6J5P034</accession>
<protein>
    <submittedName>
        <fullName evidence="1">Uncharacterized protein</fullName>
    </submittedName>
</protein>
<name>A0A6J5P034_9CAUD</name>
<proteinExistence type="predicted"/>
<organism evidence="1">
    <name type="scientific">uncultured Caudovirales phage</name>
    <dbReference type="NCBI Taxonomy" id="2100421"/>
    <lineage>
        <taxon>Viruses</taxon>
        <taxon>Duplodnaviria</taxon>
        <taxon>Heunggongvirae</taxon>
        <taxon>Uroviricota</taxon>
        <taxon>Caudoviricetes</taxon>
        <taxon>Peduoviridae</taxon>
        <taxon>Maltschvirus</taxon>
        <taxon>Maltschvirus maltsch</taxon>
    </lineage>
</organism>